<keyword evidence="3" id="KW-1185">Reference proteome</keyword>
<gene>
    <name evidence="2" type="ORF">KHM83_09755</name>
</gene>
<evidence type="ECO:0000313" key="2">
    <source>
        <dbReference type="EMBL" id="MBS7526963.1"/>
    </source>
</evidence>
<dbReference type="Proteomes" id="UP000746471">
    <property type="component" value="Unassembled WGS sequence"/>
</dbReference>
<dbReference type="SUPFAM" id="SSF75138">
    <property type="entry name" value="HprK N-terminal domain-like"/>
    <property type="match status" value="1"/>
</dbReference>
<proteinExistence type="predicted"/>
<evidence type="ECO:0000259" key="1">
    <source>
        <dbReference type="Pfam" id="PF07085"/>
    </source>
</evidence>
<protein>
    <submittedName>
        <fullName evidence="2">AraC family transcriptional regulator</fullName>
    </submittedName>
</protein>
<feature type="domain" description="DRTGG" evidence="1">
    <location>
        <begin position="55"/>
        <end position="106"/>
    </location>
</feature>
<dbReference type="Gene3D" id="3.40.1390.20">
    <property type="entry name" value="HprK N-terminal domain-like"/>
    <property type="match status" value="1"/>
</dbReference>
<dbReference type="RefSeq" id="WP_213236826.1">
    <property type="nucleotide sequence ID" value="NZ_JAHBCL010000015.1"/>
</dbReference>
<accession>A0ABS5PP59</accession>
<name>A0ABS5PP59_9FIRM</name>
<sequence>MITVNDLVANYDFTKLSAETLNRTIENAYSCDLLSWVMAKGKHNTAWITVQTHNNILAVAALLDFACVIIPEGIKVDTEIIEKANEQEIILLSTPLDAYHIFKILYEAGIE</sequence>
<comment type="caution">
    <text evidence="2">The sequence shown here is derived from an EMBL/GenBank/DDBJ whole genome shotgun (WGS) entry which is preliminary data.</text>
</comment>
<reference evidence="2 3" key="1">
    <citation type="submission" date="2021-05" db="EMBL/GenBank/DDBJ databases">
        <title>Fusibacter ferrireducens sp. nov., an anaerobic, sulfur- and Fe-reducing bacterium isolated from the mangrove sediment.</title>
        <authorList>
            <person name="Qiu D."/>
        </authorList>
    </citation>
    <scope>NUCLEOTIDE SEQUENCE [LARGE SCALE GENOMIC DNA]</scope>
    <source>
        <strain evidence="2 3">DSM 12116</strain>
    </source>
</reference>
<dbReference type="InterPro" id="IPR010766">
    <property type="entry name" value="DRTGG"/>
</dbReference>
<evidence type="ECO:0000313" key="3">
    <source>
        <dbReference type="Proteomes" id="UP000746471"/>
    </source>
</evidence>
<dbReference type="InterPro" id="IPR028979">
    <property type="entry name" value="Ser_kin/Pase_Hpr-like_N_sf"/>
</dbReference>
<dbReference type="Pfam" id="PF07085">
    <property type="entry name" value="DRTGG"/>
    <property type="match status" value="1"/>
</dbReference>
<dbReference type="EMBL" id="JAHBCL010000015">
    <property type="protein sequence ID" value="MBS7526963.1"/>
    <property type="molecule type" value="Genomic_DNA"/>
</dbReference>
<organism evidence="2 3">
    <name type="scientific">Fusibacter paucivorans</name>
    <dbReference type="NCBI Taxonomy" id="76009"/>
    <lineage>
        <taxon>Bacteria</taxon>
        <taxon>Bacillati</taxon>
        <taxon>Bacillota</taxon>
        <taxon>Clostridia</taxon>
        <taxon>Eubacteriales</taxon>
        <taxon>Eubacteriales Family XII. Incertae Sedis</taxon>
        <taxon>Fusibacter</taxon>
    </lineage>
</organism>